<dbReference type="GO" id="GO:0032807">
    <property type="term" value="C:DNA ligase IV complex"/>
    <property type="evidence" value="ECO:0007669"/>
    <property type="project" value="TreeGrafter"/>
</dbReference>
<dbReference type="Gene3D" id="1.10.3260.10">
    <property type="entry name" value="DNA ligase, ATP-dependent, N-terminal domain"/>
    <property type="match status" value="1"/>
</dbReference>
<dbReference type="InterPro" id="IPR029710">
    <property type="entry name" value="LIG4"/>
</dbReference>
<dbReference type="GO" id="GO:0005524">
    <property type="term" value="F:ATP binding"/>
    <property type="evidence" value="ECO:0007669"/>
    <property type="project" value="InterPro"/>
</dbReference>
<dbReference type="GO" id="GO:0003910">
    <property type="term" value="F:DNA ligase (ATP) activity"/>
    <property type="evidence" value="ECO:0007669"/>
    <property type="project" value="InterPro"/>
</dbReference>
<feature type="region of interest" description="Disordered" evidence="2">
    <location>
        <begin position="343"/>
        <end position="380"/>
    </location>
</feature>
<organism evidence="4 5">
    <name type="scientific">Rhynchosporium graminicola</name>
    <dbReference type="NCBI Taxonomy" id="2792576"/>
    <lineage>
        <taxon>Eukaryota</taxon>
        <taxon>Fungi</taxon>
        <taxon>Dikarya</taxon>
        <taxon>Ascomycota</taxon>
        <taxon>Pezizomycotina</taxon>
        <taxon>Leotiomycetes</taxon>
        <taxon>Helotiales</taxon>
        <taxon>Ploettnerulaceae</taxon>
        <taxon>Rhynchosporium</taxon>
    </lineage>
</organism>
<evidence type="ECO:0000256" key="1">
    <source>
        <dbReference type="ARBA" id="ARBA00022598"/>
    </source>
</evidence>
<dbReference type="InParanoid" id="A0A1E1KVC7"/>
<feature type="compositionally biased region" description="Low complexity" evidence="2">
    <location>
        <begin position="352"/>
        <end position="369"/>
    </location>
</feature>
<protein>
    <recommendedName>
        <fullName evidence="3">DNA ligase ATP-dependent N-terminal domain-containing protein</fullName>
    </recommendedName>
</protein>
<feature type="domain" description="DNA ligase ATP-dependent N-terminal" evidence="3">
    <location>
        <begin position="4"/>
        <end position="195"/>
    </location>
</feature>
<dbReference type="GO" id="GO:0003677">
    <property type="term" value="F:DNA binding"/>
    <property type="evidence" value="ECO:0007669"/>
    <property type="project" value="InterPro"/>
</dbReference>
<keyword evidence="5" id="KW-1185">Reference proteome</keyword>
<dbReference type="AlphaFoldDB" id="A0A1E1KVC7"/>
<dbReference type="PANTHER" id="PTHR45997:SF1">
    <property type="entry name" value="DNA LIGASE 4"/>
    <property type="match status" value="1"/>
</dbReference>
<proteinExistence type="predicted"/>
<dbReference type="InterPro" id="IPR012308">
    <property type="entry name" value="DNA_ligase_ATP-dep_N"/>
</dbReference>
<feature type="region of interest" description="Disordered" evidence="2">
    <location>
        <begin position="318"/>
        <end position="337"/>
    </location>
</feature>
<reference evidence="5" key="1">
    <citation type="submission" date="2016-03" db="EMBL/GenBank/DDBJ databases">
        <authorList>
            <person name="Ploux O."/>
        </authorList>
    </citation>
    <scope>NUCLEOTIDE SEQUENCE [LARGE SCALE GENOMIC DNA]</scope>
    <source>
        <strain evidence="5">UK7</strain>
    </source>
</reference>
<sequence>MPFPFVYVCDLLDKIEGICVRDVPLLRKDRVSRTKDSLISWFMTHRWRINAQDTDSSAVLMMLKPEKQTDREYGLEEHLEQVLARIFKMPTPMYEKMMRWKEEAHNHGDLGLRLCQILQEMKATPSSATASKISTEEIDQSLLRIAIFNDRSSLAVRSLMQPEEKHPDGIDVLENLYTQLQPREAKWLTRIILKDHGPATLPDSFPLPGNVSHLPSSIPATFSFPLEPPAPTRRIGTRVRKGIGSNNLAHPLPTPPTSSPLLPDTVEEVKKFPPRIRIGWDPRSSNLSASVIATAPSAPPSSSPLPATLPSMSEQHLPKLLSPTTSSPPIGPALNSIPAQLNAPRKRSALGQISSNIPSGSQSQQSQSRSQEKHCNPSSSIASIQHNAQARSQLRRAPPPPPTIFSTGKCLLTSHPKRCQFSSALLILSPNLLSNLYILKTLIPHHGAHYLTSLASLSHPSVPRRTKSGRRIKKFILVDITYPEQTLTFCKQAEKTVWALGWKSRNGNQERIPIFDWRVLESAAKVDRGMVLGFDFVGKHFQGTI</sequence>
<evidence type="ECO:0000256" key="2">
    <source>
        <dbReference type="SAM" id="MobiDB-lite"/>
    </source>
</evidence>
<dbReference type="GO" id="GO:0006303">
    <property type="term" value="P:double-strand break repair via nonhomologous end joining"/>
    <property type="evidence" value="ECO:0007669"/>
    <property type="project" value="TreeGrafter"/>
</dbReference>
<dbReference type="Proteomes" id="UP000178129">
    <property type="component" value="Unassembled WGS sequence"/>
</dbReference>
<accession>A0A1E1KVC7</accession>
<dbReference type="GO" id="GO:0006310">
    <property type="term" value="P:DNA recombination"/>
    <property type="evidence" value="ECO:0007669"/>
    <property type="project" value="InterPro"/>
</dbReference>
<dbReference type="EMBL" id="FJUW01000024">
    <property type="protein sequence ID" value="CZT02102.1"/>
    <property type="molecule type" value="Genomic_DNA"/>
</dbReference>
<keyword evidence="1" id="KW-0436">Ligase</keyword>
<dbReference type="GO" id="GO:0006297">
    <property type="term" value="P:nucleotide-excision repair, DNA gap filling"/>
    <property type="evidence" value="ECO:0007669"/>
    <property type="project" value="TreeGrafter"/>
</dbReference>
<dbReference type="Pfam" id="PF04675">
    <property type="entry name" value="DNA_ligase_A_N"/>
    <property type="match status" value="1"/>
</dbReference>
<gene>
    <name evidence="4" type="ORF">RCO7_09033</name>
</gene>
<name>A0A1E1KVC7_9HELO</name>
<dbReference type="STRING" id="914237.A0A1E1KVC7"/>
<feature type="region of interest" description="Disordered" evidence="2">
    <location>
        <begin position="243"/>
        <end position="263"/>
    </location>
</feature>
<evidence type="ECO:0000313" key="4">
    <source>
        <dbReference type="EMBL" id="CZT02102.1"/>
    </source>
</evidence>
<evidence type="ECO:0000259" key="3">
    <source>
        <dbReference type="Pfam" id="PF04675"/>
    </source>
</evidence>
<comment type="caution">
    <text evidence="4">The sequence shown here is derived from an EMBL/GenBank/DDBJ whole genome shotgun (WGS) entry which is preliminary data.</text>
</comment>
<evidence type="ECO:0000313" key="5">
    <source>
        <dbReference type="Proteomes" id="UP000178129"/>
    </source>
</evidence>
<feature type="compositionally biased region" description="Low complexity" evidence="2">
    <location>
        <begin position="318"/>
        <end position="328"/>
    </location>
</feature>
<dbReference type="PANTHER" id="PTHR45997">
    <property type="entry name" value="DNA LIGASE 4"/>
    <property type="match status" value="1"/>
</dbReference>
<dbReference type="InterPro" id="IPR036599">
    <property type="entry name" value="DNA_ligase_N_sf"/>
</dbReference>